<evidence type="ECO:0000313" key="3">
    <source>
        <dbReference type="Proteomes" id="UP001600888"/>
    </source>
</evidence>
<feature type="region of interest" description="Disordered" evidence="1">
    <location>
        <begin position="1"/>
        <end position="27"/>
    </location>
</feature>
<protein>
    <submittedName>
        <fullName evidence="2">Uncharacterized protein</fullName>
    </submittedName>
</protein>
<organism evidence="2 3">
    <name type="scientific">Diaporthe vaccinii</name>
    <dbReference type="NCBI Taxonomy" id="105482"/>
    <lineage>
        <taxon>Eukaryota</taxon>
        <taxon>Fungi</taxon>
        <taxon>Dikarya</taxon>
        <taxon>Ascomycota</taxon>
        <taxon>Pezizomycotina</taxon>
        <taxon>Sordariomycetes</taxon>
        <taxon>Sordariomycetidae</taxon>
        <taxon>Diaporthales</taxon>
        <taxon>Diaporthaceae</taxon>
        <taxon>Diaporthe</taxon>
        <taxon>Diaporthe eres species complex</taxon>
    </lineage>
</organism>
<feature type="region of interest" description="Disordered" evidence="1">
    <location>
        <begin position="244"/>
        <end position="264"/>
    </location>
</feature>
<feature type="compositionally biased region" description="Basic and acidic residues" evidence="1">
    <location>
        <begin position="13"/>
        <end position="24"/>
    </location>
</feature>
<accession>A0ABR4F0A1</accession>
<comment type="caution">
    <text evidence="2">The sequence shown here is derived from an EMBL/GenBank/DDBJ whole genome shotgun (WGS) entry which is preliminary data.</text>
</comment>
<dbReference type="Proteomes" id="UP001600888">
    <property type="component" value="Unassembled WGS sequence"/>
</dbReference>
<evidence type="ECO:0000256" key="1">
    <source>
        <dbReference type="SAM" id="MobiDB-lite"/>
    </source>
</evidence>
<dbReference type="EMBL" id="JBAWTH010000017">
    <property type="protein sequence ID" value="KAL2288127.1"/>
    <property type="molecule type" value="Genomic_DNA"/>
</dbReference>
<evidence type="ECO:0000313" key="2">
    <source>
        <dbReference type="EMBL" id="KAL2288127.1"/>
    </source>
</evidence>
<name>A0ABR4F0A1_9PEZI</name>
<keyword evidence="3" id="KW-1185">Reference proteome</keyword>
<feature type="region of interest" description="Disordered" evidence="1">
    <location>
        <begin position="60"/>
        <end position="81"/>
    </location>
</feature>
<gene>
    <name evidence="2" type="ORF">FJTKL_04242</name>
</gene>
<proteinExistence type="predicted"/>
<sequence>MASSEGARAVAAAREEEAAARDDYQGNEELAQKLLKPRRRAQIDVWVGETVSRWEAQRCASGRKFGHRSDPPGESPRPAPPVVDGGNCICPVCDRPFEDKKPVVAQLEETGQQPDGSKPGKGKHMIRGIRAAMGHLKARDGGRGEEKGKEKEGWDRAVSTQMFLAAASEYGSSIETASSNFSFSRGDHKELEERMARLRRAQKLLDRNDLSLSLSQYEIRQMTHTGGDKEINIIHENPGLTQRRTHQVANSFPPREPKPEDPESMSCVLATHRNQLPGRVTPIVTNAINHILSPPGLRSEGAFHHPPGTDAQLQRGTSLFDFQQAHKGLVSAPLGLGCGILGLCLGLLLCGLLLLGSLGGTCGLGLAVVGRGPQGEVVPEKLHDKSAVPVGLLGQRVELGNGIVEGLLGEVAGTVWGVQDLVVEHREVKGQSQTDGGCQ</sequence>
<reference evidence="2 3" key="1">
    <citation type="submission" date="2024-03" db="EMBL/GenBank/DDBJ databases">
        <title>A high-quality draft genome sequence of Diaporthe vaccinii, a causative agent of upright dieback and viscid rot disease in cranberry plants.</title>
        <authorList>
            <person name="Sarrasin M."/>
            <person name="Lang B.F."/>
            <person name="Burger G."/>
        </authorList>
    </citation>
    <scope>NUCLEOTIDE SEQUENCE [LARGE SCALE GENOMIC DNA]</scope>
    <source>
        <strain evidence="2 3">IS7</strain>
    </source>
</reference>